<feature type="domain" description="Histidine kinase" evidence="7">
    <location>
        <begin position="472"/>
        <end position="749"/>
    </location>
</feature>
<keyword evidence="5" id="KW-0418">Kinase</keyword>
<reference evidence="8" key="1">
    <citation type="journal article" date="2020" name="Stud. Mycol.">
        <title>101 Dothideomycetes genomes: a test case for predicting lifestyles and emergence of pathogens.</title>
        <authorList>
            <person name="Haridas S."/>
            <person name="Albert R."/>
            <person name="Binder M."/>
            <person name="Bloem J."/>
            <person name="Labutti K."/>
            <person name="Salamov A."/>
            <person name="Andreopoulos B."/>
            <person name="Baker S."/>
            <person name="Barry K."/>
            <person name="Bills G."/>
            <person name="Bluhm B."/>
            <person name="Cannon C."/>
            <person name="Castanera R."/>
            <person name="Culley D."/>
            <person name="Daum C."/>
            <person name="Ezra D."/>
            <person name="Gonzalez J."/>
            <person name="Henrissat B."/>
            <person name="Kuo A."/>
            <person name="Liang C."/>
            <person name="Lipzen A."/>
            <person name="Lutzoni F."/>
            <person name="Magnuson J."/>
            <person name="Mondo S."/>
            <person name="Nolan M."/>
            <person name="Ohm R."/>
            <person name="Pangilinan J."/>
            <person name="Park H.-J."/>
            <person name="Ramirez L."/>
            <person name="Alfaro M."/>
            <person name="Sun H."/>
            <person name="Tritt A."/>
            <person name="Yoshinaga Y."/>
            <person name="Zwiers L.-H."/>
            <person name="Turgeon B."/>
            <person name="Goodwin S."/>
            <person name="Spatafora J."/>
            <person name="Crous P."/>
            <person name="Grigoriev I."/>
        </authorList>
    </citation>
    <scope>NUCLEOTIDE SEQUENCE</scope>
    <source>
        <strain evidence="8">CBS 130266</strain>
    </source>
</reference>
<name>A0A9P4NTH6_9PEZI</name>
<dbReference type="EMBL" id="MU007035">
    <property type="protein sequence ID" value="KAF2431009.1"/>
    <property type="molecule type" value="Genomic_DNA"/>
</dbReference>
<gene>
    <name evidence="8" type="ORF">EJ08DRAFT_568907</name>
</gene>
<dbReference type="EC" id="2.7.13.3" evidence="2"/>
<feature type="non-terminal residue" evidence="8">
    <location>
        <position position="785"/>
    </location>
</feature>
<dbReference type="AlphaFoldDB" id="A0A9P4NTH6"/>
<feature type="compositionally biased region" description="Polar residues" evidence="6">
    <location>
        <begin position="286"/>
        <end position="309"/>
    </location>
</feature>
<dbReference type="Gene3D" id="3.30.565.10">
    <property type="entry name" value="Histidine kinase-like ATPase, C-terminal domain"/>
    <property type="match status" value="1"/>
</dbReference>
<keyword evidence="4" id="KW-0808">Transferase</keyword>
<dbReference type="Gene3D" id="1.10.287.130">
    <property type="match status" value="1"/>
</dbReference>
<dbReference type="PANTHER" id="PTHR43047">
    <property type="entry name" value="TWO-COMPONENT HISTIDINE PROTEIN KINASE"/>
    <property type="match status" value="1"/>
</dbReference>
<dbReference type="PROSITE" id="PS50109">
    <property type="entry name" value="HIS_KIN"/>
    <property type="match status" value="1"/>
</dbReference>
<dbReference type="SMART" id="SM00388">
    <property type="entry name" value="HisKA"/>
    <property type="match status" value="1"/>
</dbReference>
<evidence type="ECO:0000256" key="2">
    <source>
        <dbReference type="ARBA" id="ARBA00012438"/>
    </source>
</evidence>
<dbReference type="SUPFAM" id="SSF55781">
    <property type="entry name" value="GAF domain-like"/>
    <property type="match status" value="1"/>
</dbReference>
<dbReference type="InterPro" id="IPR036097">
    <property type="entry name" value="HisK_dim/P_sf"/>
</dbReference>
<evidence type="ECO:0000256" key="6">
    <source>
        <dbReference type="SAM" id="MobiDB-lite"/>
    </source>
</evidence>
<organism evidence="8 9">
    <name type="scientific">Tothia fuscella</name>
    <dbReference type="NCBI Taxonomy" id="1048955"/>
    <lineage>
        <taxon>Eukaryota</taxon>
        <taxon>Fungi</taxon>
        <taxon>Dikarya</taxon>
        <taxon>Ascomycota</taxon>
        <taxon>Pezizomycotina</taxon>
        <taxon>Dothideomycetes</taxon>
        <taxon>Pleosporomycetidae</taxon>
        <taxon>Venturiales</taxon>
        <taxon>Cylindrosympodiaceae</taxon>
        <taxon>Tothia</taxon>
    </lineage>
</organism>
<accession>A0A9P4NTH6</accession>
<dbReference type="SUPFAM" id="SSF55874">
    <property type="entry name" value="ATPase domain of HSP90 chaperone/DNA topoisomerase II/histidine kinase"/>
    <property type="match status" value="1"/>
</dbReference>
<feature type="region of interest" description="Disordered" evidence="6">
    <location>
        <begin position="747"/>
        <end position="774"/>
    </location>
</feature>
<feature type="region of interest" description="Disordered" evidence="6">
    <location>
        <begin position="286"/>
        <end position="324"/>
    </location>
</feature>
<keyword evidence="3" id="KW-0597">Phosphoprotein</keyword>
<keyword evidence="9" id="KW-1185">Reference proteome</keyword>
<dbReference type="FunFam" id="1.10.287.130:FF:000023">
    <property type="entry name" value="Sensor histidine kinase/response regulator, putative"/>
    <property type="match status" value="1"/>
</dbReference>
<evidence type="ECO:0000259" key="7">
    <source>
        <dbReference type="PROSITE" id="PS50109"/>
    </source>
</evidence>
<dbReference type="OrthoDB" id="303614at2759"/>
<dbReference type="SMART" id="SM00387">
    <property type="entry name" value="HATPase_c"/>
    <property type="match status" value="1"/>
</dbReference>
<dbReference type="Gene3D" id="3.30.450.40">
    <property type="match status" value="1"/>
</dbReference>
<evidence type="ECO:0000256" key="3">
    <source>
        <dbReference type="ARBA" id="ARBA00022553"/>
    </source>
</evidence>
<dbReference type="InterPro" id="IPR005467">
    <property type="entry name" value="His_kinase_dom"/>
</dbReference>
<dbReference type="CDD" id="cd00082">
    <property type="entry name" value="HisKA"/>
    <property type="match status" value="1"/>
</dbReference>
<proteinExistence type="predicted"/>
<feature type="compositionally biased region" description="Low complexity" evidence="6">
    <location>
        <begin position="747"/>
        <end position="769"/>
    </location>
</feature>
<dbReference type="Pfam" id="PF02518">
    <property type="entry name" value="HATPase_c"/>
    <property type="match status" value="1"/>
</dbReference>
<comment type="catalytic activity">
    <reaction evidence="1">
        <text>ATP + protein L-histidine = ADP + protein N-phospho-L-histidine.</text>
        <dbReference type="EC" id="2.7.13.3"/>
    </reaction>
</comment>
<feature type="non-terminal residue" evidence="8">
    <location>
        <position position="1"/>
    </location>
</feature>
<comment type="caution">
    <text evidence="8">The sequence shown here is derived from an EMBL/GenBank/DDBJ whole genome shotgun (WGS) entry which is preliminary data.</text>
</comment>
<dbReference type="SUPFAM" id="SSF47384">
    <property type="entry name" value="Homodimeric domain of signal transducing histidine kinase"/>
    <property type="match status" value="1"/>
</dbReference>
<evidence type="ECO:0000313" key="9">
    <source>
        <dbReference type="Proteomes" id="UP000800235"/>
    </source>
</evidence>
<dbReference type="InterPro" id="IPR029016">
    <property type="entry name" value="GAF-like_dom_sf"/>
</dbReference>
<evidence type="ECO:0000313" key="8">
    <source>
        <dbReference type="EMBL" id="KAF2431009.1"/>
    </source>
</evidence>
<dbReference type="PANTHER" id="PTHR43047:SF72">
    <property type="entry name" value="OSMOSENSING HISTIDINE PROTEIN KINASE SLN1"/>
    <property type="match status" value="1"/>
</dbReference>
<dbReference type="FunFam" id="3.30.450.40:FF:000083">
    <property type="entry name" value="Sensor histidine kinase/response regulator, putative (AFU_orthologue AFUA_4G00660)"/>
    <property type="match status" value="1"/>
</dbReference>
<evidence type="ECO:0000256" key="4">
    <source>
        <dbReference type="ARBA" id="ARBA00022679"/>
    </source>
</evidence>
<dbReference type="InterPro" id="IPR036890">
    <property type="entry name" value="HATPase_C_sf"/>
</dbReference>
<dbReference type="PRINTS" id="PR00344">
    <property type="entry name" value="BCTRLSENSOR"/>
</dbReference>
<dbReference type="Proteomes" id="UP000800235">
    <property type="component" value="Unassembled WGS sequence"/>
</dbReference>
<dbReference type="Pfam" id="PF00512">
    <property type="entry name" value="HisKA"/>
    <property type="match status" value="1"/>
</dbReference>
<dbReference type="GO" id="GO:0005886">
    <property type="term" value="C:plasma membrane"/>
    <property type="evidence" value="ECO:0007669"/>
    <property type="project" value="TreeGrafter"/>
</dbReference>
<sequence length="785" mass="86257">LYKYFVPPGSDIYATQSTFPDTVLTAHAQLVAWRLNCQRAMVSLIDRDTQYFVAESTKTLHLDDASQYGDPGDALWAGCINVPKAGRLCEHTIQTMPTPTSPAYFEVLDLTKDERFNTLPFVTAEPFFKYYCGVPLRTKNGIAIGSLFALDDKVKAPISETNKAFMATMAENVMSHYSNMKEKEDRRRVLNMNMCLAAFVDPEHMANKRKRKREGASASSLRTRSEKSSSAAIEEDDHIETFRRAADLLHSSLSLNDGGGVVFLDTDTSYRGVGVTAQVIDSELDSNYSLPDSTSNRTMQSTTSWGASSSRREPPDQLPQPVNPCEVLATTTTVKTREYTAPSQEDISHLIKQHPRGNLFNLGPDSAEYISSSDEHTAYNLPKSKRTNATKREILLLSRYFPGAKQIIFIPLWDSTTSRFSAFFAYSTTEFRTLSHNPCLLFCIAFCNCVMTEISRLATLAADQQKSDFIGSISHELRSPLHGILASCEFLGDTETTSFQKSLVDTADSCARTLLDTINMVLDYSKINAFERNANKARRQGRTLQSSLQESSGQPQLNIYGNVDLASITEEVVEGVATGQIFKDSLNSLNDLGTSEIAGNAGKAYSGQGLVDIIIDIAPRAEWKFVTQPGAFRRIIMNIFGNALKYTREGYIKVKLESTKQASHTHEGGEDAQVTIIRLTISDTGIGMSPHFMRTKLYTPFAQENSIAPGTGLGLSLVKSMVTMLNGEISINSTLGQGTTVIVQFPMSPSTPNSSSTVTSGSTPSSAGSIERVQDNSLSIVQQKL</sequence>
<feature type="region of interest" description="Disordered" evidence="6">
    <location>
        <begin position="206"/>
        <end position="233"/>
    </location>
</feature>
<dbReference type="InterPro" id="IPR003594">
    <property type="entry name" value="HATPase_dom"/>
</dbReference>
<dbReference type="InterPro" id="IPR003661">
    <property type="entry name" value="HisK_dim/P_dom"/>
</dbReference>
<dbReference type="GO" id="GO:0009927">
    <property type="term" value="F:histidine phosphotransfer kinase activity"/>
    <property type="evidence" value="ECO:0007669"/>
    <property type="project" value="TreeGrafter"/>
</dbReference>
<evidence type="ECO:0000256" key="5">
    <source>
        <dbReference type="ARBA" id="ARBA00022777"/>
    </source>
</evidence>
<dbReference type="GO" id="GO:0000155">
    <property type="term" value="F:phosphorelay sensor kinase activity"/>
    <property type="evidence" value="ECO:0007669"/>
    <property type="project" value="InterPro"/>
</dbReference>
<evidence type="ECO:0000256" key="1">
    <source>
        <dbReference type="ARBA" id="ARBA00000085"/>
    </source>
</evidence>
<dbReference type="InterPro" id="IPR004358">
    <property type="entry name" value="Sig_transdc_His_kin-like_C"/>
</dbReference>
<protein>
    <recommendedName>
        <fullName evidence="2">histidine kinase</fullName>
        <ecNumber evidence="2">2.7.13.3</ecNumber>
    </recommendedName>
</protein>